<proteinExistence type="predicted"/>
<dbReference type="VEuPathDB" id="AmoebaDB:NF0083970"/>
<accession>A0A6A5C6M9</accession>
<feature type="compositionally biased region" description="Basic residues" evidence="1">
    <location>
        <begin position="114"/>
        <end position="131"/>
    </location>
</feature>
<keyword evidence="4" id="KW-1185">Reference proteome</keyword>
<feature type="transmembrane region" description="Helical" evidence="2">
    <location>
        <begin position="59"/>
        <end position="82"/>
    </location>
</feature>
<dbReference type="Proteomes" id="UP000444721">
    <property type="component" value="Unassembled WGS sequence"/>
</dbReference>
<sequence>MRVVILEGKVNQSLFFCQQWIILSKKLVLELAHKKIPKQSNQTGEQVAGCAPPGTSSTILTIALVCTLVPLFIILIVVAIVLRILRNRIPALDACWTAECGRAGGGGGGGLGKGSRHHHHHHHHTSHHHHYGGGGSGASSGFAR</sequence>
<feature type="region of interest" description="Disordered" evidence="1">
    <location>
        <begin position="108"/>
        <end position="144"/>
    </location>
</feature>
<keyword evidence="2" id="KW-0812">Transmembrane</keyword>
<evidence type="ECO:0000256" key="2">
    <source>
        <dbReference type="SAM" id="Phobius"/>
    </source>
</evidence>
<protein>
    <submittedName>
        <fullName evidence="3">Uncharacterized protein</fullName>
    </submittedName>
</protein>
<reference evidence="3 4" key="1">
    <citation type="journal article" date="2019" name="Sci. Rep.">
        <title>Nanopore sequencing improves the draft genome of the human pathogenic amoeba Naegleria fowleri.</title>
        <authorList>
            <person name="Liechti N."/>
            <person name="Schurch N."/>
            <person name="Bruggmann R."/>
            <person name="Wittwer M."/>
        </authorList>
    </citation>
    <scope>NUCLEOTIDE SEQUENCE [LARGE SCALE GENOMIC DNA]</scope>
    <source>
        <strain evidence="3 4">ATCC 30894</strain>
    </source>
</reference>
<evidence type="ECO:0000313" key="3">
    <source>
        <dbReference type="EMBL" id="KAF0981450.1"/>
    </source>
</evidence>
<comment type="caution">
    <text evidence="3">The sequence shown here is derived from an EMBL/GenBank/DDBJ whole genome shotgun (WGS) entry which is preliminary data.</text>
</comment>
<dbReference type="GeneID" id="68119322"/>
<keyword evidence="2" id="KW-1133">Transmembrane helix</keyword>
<organism evidence="3 4">
    <name type="scientific">Naegleria fowleri</name>
    <name type="common">Brain eating amoeba</name>
    <dbReference type="NCBI Taxonomy" id="5763"/>
    <lineage>
        <taxon>Eukaryota</taxon>
        <taxon>Discoba</taxon>
        <taxon>Heterolobosea</taxon>
        <taxon>Tetramitia</taxon>
        <taxon>Eutetramitia</taxon>
        <taxon>Vahlkampfiidae</taxon>
        <taxon>Naegleria</taxon>
    </lineage>
</organism>
<gene>
    <name evidence="3" type="ORF">FDP41_012107</name>
</gene>
<dbReference type="EMBL" id="VFQX01000013">
    <property type="protein sequence ID" value="KAF0981450.1"/>
    <property type="molecule type" value="Genomic_DNA"/>
</dbReference>
<keyword evidence="2" id="KW-0472">Membrane</keyword>
<name>A0A6A5C6M9_NAEFO</name>
<evidence type="ECO:0000313" key="4">
    <source>
        <dbReference type="Proteomes" id="UP000444721"/>
    </source>
</evidence>
<dbReference type="RefSeq" id="XP_044566163.1">
    <property type="nucleotide sequence ID" value="XM_044702590.1"/>
</dbReference>
<dbReference type="VEuPathDB" id="AmoebaDB:FDP41_012107"/>
<evidence type="ECO:0000256" key="1">
    <source>
        <dbReference type="SAM" id="MobiDB-lite"/>
    </source>
</evidence>
<dbReference type="AlphaFoldDB" id="A0A6A5C6M9"/>